<sequence length="23" mass="2839">MLNWTLDADPDYLRLHHNRMQAK</sequence>
<proteinExistence type="predicted"/>
<evidence type="ECO:0000313" key="1">
    <source>
        <dbReference type="EMBL" id="WMV42957.1"/>
    </source>
</evidence>
<dbReference type="Proteomes" id="UP001234989">
    <property type="component" value="Chromosome 8"/>
</dbReference>
<protein>
    <submittedName>
        <fullName evidence="1">Uncharacterized protein</fullName>
    </submittedName>
</protein>
<reference evidence="1" key="1">
    <citation type="submission" date="2023-08" db="EMBL/GenBank/DDBJ databases">
        <title>A de novo genome assembly of Solanum verrucosum Schlechtendal, a Mexican diploid species geographically isolated from the other diploid A-genome species in potato relatives.</title>
        <authorList>
            <person name="Hosaka K."/>
        </authorList>
    </citation>
    <scope>NUCLEOTIDE SEQUENCE</scope>
    <source>
        <tissue evidence="1">Young leaves</tissue>
    </source>
</reference>
<gene>
    <name evidence="1" type="ORF">MTR67_036342</name>
</gene>
<dbReference type="EMBL" id="CP133619">
    <property type="protein sequence ID" value="WMV42957.1"/>
    <property type="molecule type" value="Genomic_DNA"/>
</dbReference>
<accession>A0AAF0UBL3</accession>
<name>A0AAF0UBL3_SOLVR</name>
<keyword evidence="2" id="KW-1185">Reference proteome</keyword>
<evidence type="ECO:0000313" key="2">
    <source>
        <dbReference type="Proteomes" id="UP001234989"/>
    </source>
</evidence>
<organism evidence="1 2">
    <name type="scientific">Solanum verrucosum</name>
    <dbReference type="NCBI Taxonomy" id="315347"/>
    <lineage>
        <taxon>Eukaryota</taxon>
        <taxon>Viridiplantae</taxon>
        <taxon>Streptophyta</taxon>
        <taxon>Embryophyta</taxon>
        <taxon>Tracheophyta</taxon>
        <taxon>Spermatophyta</taxon>
        <taxon>Magnoliopsida</taxon>
        <taxon>eudicotyledons</taxon>
        <taxon>Gunneridae</taxon>
        <taxon>Pentapetalae</taxon>
        <taxon>asterids</taxon>
        <taxon>lamiids</taxon>
        <taxon>Solanales</taxon>
        <taxon>Solanaceae</taxon>
        <taxon>Solanoideae</taxon>
        <taxon>Solaneae</taxon>
        <taxon>Solanum</taxon>
    </lineage>
</organism>
<dbReference type="AlphaFoldDB" id="A0AAF0UBL3"/>